<reference evidence="2 3" key="1">
    <citation type="submission" date="2021-03" db="EMBL/GenBank/DDBJ databases">
        <title>Genomic Encyclopedia of Type Strains, Phase IV (KMG-IV): sequencing the most valuable type-strain genomes for metagenomic binning, comparative biology and taxonomic classification.</title>
        <authorList>
            <person name="Goeker M."/>
        </authorList>
    </citation>
    <scope>NUCLEOTIDE SEQUENCE [LARGE SCALE GENOMIC DNA]</scope>
    <source>
        <strain evidence="2 3">DSM 26048</strain>
    </source>
</reference>
<keyword evidence="3" id="KW-1185">Reference proteome</keyword>
<proteinExistence type="predicted"/>
<keyword evidence="1" id="KW-1133">Transmembrane helix</keyword>
<comment type="caution">
    <text evidence="2">The sequence shown here is derived from an EMBL/GenBank/DDBJ whole genome shotgun (WGS) entry which is preliminary data.</text>
</comment>
<gene>
    <name evidence="2" type="ORF">J2Z66_008641</name>
</gene>
<organism evidence="2 3">
    <name type="scientific">Paenibacillus eucommiae</name>
    <dbReference type="NCBI Taxonomy" id="1355755"/>
    <lineage>
        <taxon>Bacteria</taxon>
        <taxon>Bacillati</taxon>
        <taxon>Bacillota</taxon>
        <taxon>Bacilli</taxon>
        <taxon>Bacillales</taxon>
        <taxon>Paenibacillaceae</taxon>
        <taxon>Paenibacillus</taxon>
    </lineage>
</organism>
<protein>
    <submittedName>
        <fullName evidence="2">Uncharacterized protein</fullName>
    </submittedName>
</protein>
<dbReference type="EMBL" id="JAGGLB010000062">
    <property type="protein sequence ID" value="MBP1996963.1"/>
    <property type="molecule type" value="Genomic_DNA"/>
</dbReference>
<feature type="transmembrane region" description="Helical" evidence="1">
    <location>
        <begin position="59"/>
        <end position="78"/>
    </location>
</feature>
<feature type="transmembrane region" description="Helical" evidence="1">
    <location>
        <begin position="12"/>
        <end position="29"/>
    </location>
</feature>
<accession>A0ABS4JAV1</accession>
<evidence type="ECO:0000256" key="1">
    <source>
        <dbReference type="SAM" id="Phobius"/>
    </source>
</evidence>
<keyword evidence="1" id="KW-0812">Transmembrane</keyword>
<dbReference type="RefSeq" id="WP_209979861.1">
    <property type="nucleotide sequence ID" value="NZ_JAGGLB010000062.1"/>
</dbReference>
<evidence type="ECO:0000313" key="3">
    <source>
        <dbReference type="Proteomes" id="UP001519287"/>
    </source>
</evidence>
<sequence>MGIFSGNKKDFLKHLTWFLSVHFIIILLIKTEINTFSFLNSMVANIKEGKIGWYEENSGIFVIYIWAIVLAADGFFVFRKSKQ</sequence>
<evidence type="ECO:0000313" key="2">
    <source>
        <dbReference type="EMBL" id="MBP1996963.1"/>
    </source>
</evidence>
<keyword evidence="1" id="KW-0472">Membrane</keyword>
<dbReference type="Proteomes" id="UP001519287">
    <property type="component" value="Unassembled WGS sequence"/>
</dbReference>
<name>A0ABS4JAV1_9BACL</name>